<reference evidence="2 3" key="1">
    <citation type="journal article" date="2012" name="J. Bacteriol.">
        <title>Genome of Bacillus macauensis ZFHKF-1, a Long-Chain-Forming Bacterium.</title>
        <authorList>
            <person name="Cai L."/>
            <person name="Zhang T."/>
        </authorList>
    </citation>
    <scope>NUCLEOTIDE SEQUENCE [LARGE SCALE GENOMIC DNA]</scope>
    <source>
        <strain evidence="2 3">ZFHKF-1</strain>
    </source>
</reference>
<dbReference type="AlphaFoldDB" id="I8AMU2"/>
<protein>
    <submittedName>
        <fullName evidence="2">Stage III sporulation protein AF</fullName>
    </submittedName>
</protein>
<evidence type="ECO:0000313" key="2">
    <source>
        <dbReference type="EMBL" id="EIT87332.1"/>
    </source>
</evidence>
<feature type="transmembrane region" description="Helical" evidence="1">
    <location>
        <begin position="7"/>
        <end position="27"/>
    </location>
</feature>
<dbReference type="InterPro" id="IPR014245">
    <property type="entry name" value="Spore_III_AF"/>
</dbReference>
<evidence type="ECO:0000313" key="3">
    <source>
        <dbReference type="Proteomes" id="UP000004080"/>
    </source>
</evidence>
<keyword evidence="1" id="KW-0812">Transmembrane</keyword>
<dbReference type="PATRIC" id="fig|1196324.3.peg.218"/>
<dbReference type="OrthoDB" id="2375554at2"/>
<keyword evidence="1" id="KW-1133">Transmembrane helix</keyword>
<dbReference type="eggNOG" id="ENOG5032JPV">
    <property type="taxonomic scope" value="Bacteria"/>
</dbReference>
<accession>I8AMU2</accession>
<dbReference type="RefSeq" id="WP_007200324.1">
    <property type="nucleotide sequence ID" value="NZ_AKKV01000007.1"/>
</dbReference>
<name>I8AMU2_9BACL</name>
<dbReference type="EMBL" id="AKKV01000007">
    <property type="protein sequence ID" value="EIT87332.1"/>
    <property type="molecule type" value="Genomic_DNA"/>
</dbReference>
<comment type="caution">
    <text evidence="2">The sequence shown here is derived from an EMBL/GenBank/DDBJ whole genome shotgun (WGS) entry which is preliminary data.</text>
</comment>
<sequence length="208" mass="23136">MTFLSEWVSNIVLVILLGIFVEMLVPNNQFQKYIKMVIGLLLMLAILSPLLKLAGVKGDQLLEAATGESVREGHMKNSLEMRKKEIESQQAAYISKQMRVQMKNDVKEELKKAYGVSITDLQFITKQGVVSEEVAPEQINAVKVTVGQVTQGTSVAAVQTVKIETSQNQTALTSSHDHEALRTYLSQKWKMKKTNVHVYMEGEEGAGP</sequence>
<dbReference type="NCBIfam" id="TIGR02896">
    <property type="entry name" value="spore_III_AF"/>
    <property type="match status" value="1"/>
</dbReference>
<keyword evidence="3" id="KW-1185">Reference proteome</keyword>
<feature type="transmembrane region" description="Helical" evidence="1">
    <location>
        <begin position="33"/>
        <end position="51"/>
    </location>
</feature>
<dbReference type="Pfam" id="PF09581">
    <property type="entry name" value="Spore_III_AF"/>
    <property type="match status" value="1"/>
</dbReference>
<dbReference type="Proteomes" id="UP000004080">
    <property type="component" value="Unassembled WGS sequence"/>
</dbReference>
<keyword evidence="1" id="KW-0472">Membrane</keyword>
<organism evidence="2 3">
    <name type="scientific">Fictibacillus macauensis ZFHKF-1</name>
    <dbReference type="NCBI Taxonomy" id="1196324"/>
    <lineage>
        <taxon>Bacteria</taxon>
        <taxon>Bacillati</taxon>
        <taxon>Bacillota</taxon>
        <taxon>Bacilli</taxon>
        <taxon>Bacillales</taxon>
        <taxon>Fictibacillaceae</taxon>
        <taxon>Fictibacillus</taxon>
    </lineage>
</organism>
<proteinExistence type="predicted"/>
<dbReference type="STRING" id="1196324.A374_01089"/>
<evidence type="ECO:0000256" key="1">
    <source>
        <dbReference type="SAM" id="Phobius"/>
    </source>
</evidence>
<gene>
    <name evidence="2" type="ORF">A374_01089</name>
</gene>